<dbReference type="SUPFAM" id="SSF56672">
    <property type="entry name" value="DNA/RNA polymerases"/>
    <property type="match status" value="1"/>
</dbReference>
<feature type="compositionally biased region" description="Pro residues" evidence="1">
    <location>
        <begin position="22"/>
        <end position="36"/>
    </location>
</feature>
<accession>A0AAV2FS14</accession>
<dbReference type="AlphaFoldDB" id="A0AAV2FS14"/>
<feature type="compositionally biased region" description="Low complexity" evidence="1">
    <location>
        <begin position="37"/>
        <end position="62"/>
    </location>
</feature>
<organism evidence="3 4">
    <name type="scientific">Linum trigynum</name>
    <dbReference type="NCBI Taxonomy" id="586398"/>
    <lineage>
        <taxon>Eukaryota</taxon>
        <taxon>Viridiplantae</taxon>
        <taxon>Streptophyta</taxon>
        <taxon>Embryophyta</taxon>
        <taxon>Tracheophyta</taxon>
        <taxon>Spermatophyta</taxon>
        <taxon>Magnoliopsida</taxon>
        <taxon>eudicotyledons</taxon>
        <taxon>Gunneridae</taxon>
        <taxon>Pentapetalae</taxon>
        <taxon>rosids</taxon>
        <taxon>fabids</taxon>
        <taxon>Malpighiales</taxon>
        <taxon>Linaceae</taxon>
        <taxon>Linum</taxon>
    </lineage>
</organism>
<evidence type="ECO:0000313" key="4">
    <source>
        <dbReference type="Proteomes" id="UP001497516"/>
    </source>
</evidence>
<protein>
    <recommendedName>
        <fullName evidence="2">Reverse transcriptase Ty1/copia-type domain-containing protein</fullName>
    </recommendedName>
</protein>
<keyword evidence="4" id="KW-1185">Reference proteome</keyword>
<feature type="domain" description="Reverse transcriptase Ty1/copia-type" evidence="2">
    <location>
        <begin position="126"/>
        <end position="308"/>
    </location>
</feature>
<sequence>MIRQPGLPLLLPLSLFIPSPLPPPSHSSVRPIPPLPSTSASPHHLSSPAATLPSASSSQQNQLPPPPVKPAHRPITRSQHGIFRPKKLFHSQAVTLPIETTSVKQALADPRCNAAMRAEIQALLANHSWTLVPRPLGFNIVGCRWIFRIKHHPDGSIERFKARLVAKGFSQRPGIDFHDTYSPILNPVTIRTVFSIALSHHWPILQFDVNNVFLQGSLQETVYMTQPPGFRDPAHPDHVCCLSRPIYCLRQAPRSWYLALSGFLQEEGFVKSKSDASLFIYHKGTVTIYFLVYVDDLLLTGNDAPALAHF</sequence>
<evidence type="ECO:0000259" key="2">
    <source>
        <dbReference type="Pfam" id="PF07727"/>
    </source>
</evidence>
<name>A0AAV2FS14_9ROSI</name>
<dbReference type="EMBL" id="OZ034820">
    <property type="protein sequence ID" value="CAL1400403.1"/>
    <property type="molecule type" value="Genomic_DNA"/>
</dbReference>
<gene>
    <name evidence="3" type="ORF">LTRI10_LOCUS40536</name>
</gene>
<dbReference type="InterPro" id="IPR013103">
    <property type="entry name" value="RVT_2"/>
</dbReference>
<feature type="region of interest" description="Disordered" evidence="1">
    <location>
        <begin position="22"/>
        <end position="74"/>
    </location>
</feature>
<dbReference type="Proteomes" id="UP001497516">
    <property type="component" value="Chromosome 7"/>
</dbReference>
<proteinExistence type="predicted"/>
<dbReference type="InterPro" id="IPR043502">
    <property type="entry name" value="DNA/RNA_pol_sf"/>
</dbReference>
<dbReference type="Pfam" id="PF07727">
    <property type="entry name" value="RVT_2"/>
    <property type="match status" value="1"/>
</dbReference>
<evidence type="ECO:0000313" key="3">
    <source>
        <dbReference type="EMBL" id="CAL1400403.1"/>
    </source>
</evidence>
<evidence type="ECO:0000256" key="1">
    <source>
        <dbReference type="SAM" id="MobiDB-lite"/>
    </source>
</evidence>
<reference evidence="3 4" key="1">
    <citation type="submission" date="2024-04" db="EMBL/GenBank/DDBJ databases">
        <authorList>
            <person name="Fracassetti M."/>
        </authorList>
    </citation>
    <scope>NUCLEOTIDE SEQUENCE [LARGE SCALE GENOMIC DNA]</scope>
</reference>